<dbReference type="RefSeq" id="WP_285762818.1">
    <property type="nucleotide sequence ID" value="NZ_BSYJ01000001.1"/>
</dbReference>
<comment type="caution">
    <text evidence="2">The sequence shown here is derived from an EMBL/GenBank/DDBJ whole genome shotgun (WGS) entry which is preliminary data.</text>
</comment>
<dbReference type="EMBL" id="BSYJ01000001">
    <property type="protein sequence ID" value="GMG86315.1"/>
    <property type="molecule type" value="Genomic_DNA"/>
</dbReference>
<dbReference type="InterPro" id="IPR018673">
    <property type="entry name" value="DUF2141"/>
</dbReference>
<name>A0ABQ6LW86_9GAMM</name>
<evidence type="ECO:0000313" key="2">
    <source>
        <dbReference type="EMBL" id="GMG86315.1"/>
    </source>
</evidence>
<keyword evidence="3" id="KW-1185">Reference proteome</keyword>
<feature type="chain" id="PRO_5046260029" description="DUF2141 domain-containing protein" evidence="1">
    <location>
        <begin position="28"/>
        <end position="162"/>
    </location>
</feature>
<accession>A0ABQ6LW86</accession>
<gene>
    <name evidence="2" type="ORF">MNKW57_06360</name>
</gene>
<evidence type="ECO:0000313" key="3">
    <source>
        <dbReference type="Proteomes" id="UP001224392"/>
    </source>
</evidence>
<evidence type="ECO:0000256" key="1">
    <source>
        <dbReference type="SAM" id="SignalP"/>
    </source>
</evidence>
<dbReference type="Proteomes" id="UP001224392">
    <property type="component" value="Unassembled WGS sequence"/>
</dbReference>
<evidence type="ECO:0008006" key="4">
    <source>
        <dbReference type="Google" id="ProtNLM"/>
    </source>
</evidence>
<proteinExistence type="predicted"/>
<dbReference type="Pfam" id="PF09912">
    <property type="entry name" value="DUF2141"/>
    <property type="match status" value="1"/>
</dbReference>
<sequence>MSKRKNLWHLLAFMVAGAFMSAPSAWADKMEGAEEKQAVETSKVSLNVTNIQSSVGRIYVSVYDSKDTFLSETKVYAENFGLENLQDGSLVIELSLPQGRYAIAVHHDDNANGEMDSNFIGIPKEPVGFSNGHVPRFGPPKFAKAAIDITSAEVEEKVTLID</sequence>
<protein>
    <recommendedName>
        <fullName evidence="4">DUF2141 domain-containing protein</fullName>
    </recommendedName>
</protein>
<reference evidence="2 3" key="1">
    <citation type="submission" date="2023-04" db="EMBL/GenBank/DDBJ databases">
        <title>Marinobulbifer ophiurae gen. nov., sp. Nov., isolate from tissue of brittle star Ophioplocus japonicus.</title>
        <authorList>
            <person name="Kawano K."/>
            <person name="Sawayama S."/>
            <person name="Nakagawa S."/>
        </authorList>
    </citation>
    <scope>NUCLEOTIDE SEQUENCE [LARGE SCALE GENOMIC DNA]</scope>
    <source>
        <strain evidence="2 3">NKW57</strain>
    </source>
</reference>
<feature type="signal peptide" evidence="1">
    <location>
        <begin position="1"/>
        <end position="27"/>
    </location>
</feature>
<keyword evidence="1" id="KW-0732">Signal</keyword>
<organism evidence="2 3">
    <name type="scientific">Biformimicrobium ophioploci</name>
    <dbReference type="NCBI Taxonomy" id="3036711"/>
    <lineage>
        <taxon>Bacteria</taxon>
        <taxon>Pseudomonadati</taxon>
        <taxon>Pseudomonadota</taxon>
        <taxon>Gammaproteobacteria</taxon>
        <taxon>Cellvibrionales</taxon>
        <taxon>Microbulbiferaceae</taxon>
        <taxon>Biformimicrobium</taxon>
    </lineage>
</organism>